<feature type="transmembrane region" description="Helical" evidence="6">
    <location>
        <begin position="167"/>
        <end position="185"/>
    </location>
</feature>
<evidence type="ECO:0000313" key="7">
    <source>
        <dbReference type="EMBL" id="CDN40517.1"/>
    </source>
</evidence>
<organism evidence="7 8">
    <name type="scientific">Mycoplasma amphoriforme A39</name>
    <dbReference type="NCBI Taxonomy" id="572419"/>
    <lineage>
        <taxon>Bacteria</taxon>
        <taxon>Bacillati</taxon>
        <taxon>Mycoplasmatota</taxon>
        <taxon>Mollicutes</taxon>
        <taxon>Mycoplasmataceae</taxon>
        <taxon>Mycoplasma</taxon>
    </lineage>
</organism>
<keyword evidence="4 6" id="KW-1133">Transmembrane helix</keyword>
<feature type="transmembrane region" description="Helical" evidence="6">
    <location>
        <begin position="34"/>
        <end position="60"/>
    </location>
</feature>
<evidence type="ECO:0000313" key="8">
    <source>
        <dbReference type="Proteomes" id="UP000261764"/>
    </source>
</evidence>
<feature type="transmembrane region" description="Helical" evidence="6">
    <location>
        <begin position="276"/>
        <end position="298"/>
    </location>
</feature>
<dbReference type="PANTHER" id="PTHR43370">
    <property type="entry name" value="SUGAR ABC TRANSPORTER INTEGRAL MEMBRANE PROTEIN-RELATED"/>
    <property type="match status" value="1"/>
</dbReference>
<feature type="transmembrane region" description="Helical" evidence="6">
    <location>
        <begin position="224"/>
        <end position="242"/>
    </location>
</feature>
<dbReference type="GO" id="GO:0022857">
    <property type="term" value="F:transmembrane transporter activity"/>
    <property type="evidence" value="ECO:0007669"/>
    <property type="project" value="InterPro"/>
</dbReference>
<evidence type="ECO:0000256" key="6">
    <source>
        <dbReference type="SAM" id="Phobius"/>
    </source>
</evidence>
<proteinExistence type="predicted"/>
<feature type="transmembrane region" description="Helical" evidence="6">
    <location>
        <begin position="318"/>
        <end position="344"/>
    </location>
</feature>
<gene>
    <name evidence="7" type="ORF">MAMA39_03970</name>
</gene>
<evidence type="ECO:0000256" key="2">
    <source>
        <dbReference type="ARBA" id="ARBA00022475"/>
    </source>
</evidence>
<keyword evidence="5 6" id="KW-0472">Membrane</keyword>
<sequence>MRKPLLNSFTKSQTICLFDKWFYRGPTKSLRRKLFSVILFIAASIVLAFIMTIILGSSPAAFFRIFTRLFSSSVNNVQRFIYQIAVFSMAALAFSFCMNVGIFNIGVSGQMLAGASLAFFVIDTFPSSWKQIEGGGQIVTLLLGMIGAAIVALLTGLLKIYLKVNEVVSAVLLNWIILFIVGYLTRSYLLDFSQEQLGFFRSRPMPFGFAFFQPGSGFTKNSGWVWSIAVTVVAIMAVWFVMKFTVFGHKLKTTGLSFSSAQYFGYNHKGIQLSSFLISGLLAGALGVIVYTGTESWLNFDSVGRQNLNSVPVEGFNGIAIGLIALNNPFGIFAVSVIFAFINVGAQPAGLPINTISLVTGIMMYVIAIHALANYLRPWRWFYLLKYRKANSANYLHYENMMSALAEKRTFEIVGFKNELIDNYVKMKLGNSKKSVKKVLTCLFTKTFYCFLFVYFSKAYNVKKAEINQSYLQSKKQLVIQMQLGCIKTLINDWQDKIMQSKNHNQPRLSYWLKDKKLIYKWGLKIRNEEFITQTNQNISKIDNWFIDNVRVQHRSVF</sequence>
<dbReference type="Pfam" id="PF02653">
    <property type="entry name" value="BPD_transp_2"/>
    <property type="match status" value="1"/>
</dbReference>
<dbReference type="EMBL" id="HG937516">
    <property type="protein sequence ID" value="CDN40517.1"/>
    <property type="molecule type" value="Genomic_DNA"/>
</dbReference>
<dbReference type="GO" id="GO:0005886">
    <property type="term" value="C:plasma membrane"/>
    <property type="evidence" value="ECO:0007669"/>
    <property type="project" value="UniProtKB-SubCell"/>
</dbReference>
<dbReference type="Proteomes" id="UP000261764">
    <property type="component" value="Chromosome I"/>
</dbReference>
<keyword evidence="3 6" id="KW-0812">Transmembrane</keyword>
<keyword evidence="8" id="KW-1185">Reference proteome</keyword>
<evidence type="ECO:0000256" key="4">
    <source>
        <dbReference type="ARBA" id="ARBA00022989"/>
    </source>
</evidence>
<feature type="transmembrane region" description="Helical" evidence="6">
    <location>
        <begin position="80"/>
        <end position="97"/>
    </location>
</feature>
<dbReference type="KEGG" id="mamp:MAMA39_03970"/>
<name>A0A292IJ02_9MOLU</name>
<feature type="transmembrane region" description="Helical" evidence="6">
    <location>
        <begin position="102"/>
        <end position="122"/>
    </location>
</feature>
<feature type="transmembrane region" description="Helical" evidence="6">
    <location>
        <begin position="356"/>
        <end position="376"/>
    </location>
</feature>
<reference evidence="7 8" key="1">
    <citation type="journal article" date="2015" name="Clin. Infect. Dis.">
        <title>Genomic Investigations unmask Mycoplasma amphoriforme, a new respiratory pathogen.</title>
        <authorList>
            <person name="Gillespie S.H."/>
            <person name="Ling C.L."/>
            <person name="Oravcova K."/>
            <person name="Pinheiro M."/>
            <person name="Wells L."/>
            <person name="Bryant J.M."/>
            <person name="McHugh T.D."/>
            <person name="Bebear C."/>
            <person name="Webster D."/>
            <person name="Harris S.R."/>
            <person name="Seth-Smith H.M."/>
            <person name="Thomson N.R."/>
        </authorList>
    </citation>
    <scope>NUCLEOTIDE SEQUENCE [LARGE SCALE GENOMIC DNA]</scope>
    <source>
        <strain evidence="7 8">A39</strain>
    </source>
</reference>
<dbReference type="RefSeq" id="WP_343251137.1">
    <property type="nucleotide sequence ID" value="NZ_HG937516.1"/>
</dbReference>
<dbReference type="PANTHER" id="PTHR43370:SF1">
    <property type="entry name" value="GUANOSINE ABC TRANSPORTER PERMEASE PROTEIN NUPQ"/>
    <property type="match status" value="1"/>
</dbReference>
<comment type="subcellular location">
    <subcellularLocation>
        <location evidence="1">Cell membrane</location>
        <topology evidence="1">Multi-pass membrane protein</topology>
    </subcellularLocation>
</comment>
<accession>A0A292IJ02</accession>
<dbReference type="CDD" id="cd06580">
    <property type="entry name" value="TM_PBP1_transp_TpRbsC_like"/>
    <property type="match status" value="1"/>
</dbReference>
<feature type="transmembrane region" description="Helical" evidence="6">
    <location>
        <begin position="134"/>
        <end position="155"/>
    </location>
</feature>
<dbReference type="InterPro" id="IPR001851">
    <property type="entry name" value="ABC_transp_permease"/>
</dbReference>
<evidence type="ECO:0000256" key="3">
    <source>
        <dbReference type="ARBA" id="ARBA00022692"/>
    </source>
</evidence>
<evidence type="ECO:0000256" key="5">
    <source>
        <dbReference type="ARBA" id="ARBA00023136"/>
    </source>
</evidence>
<evidence type="ECO:0008006" key="9">
    <source>
        <dbReference type="Google" id="ProtNLM"/>
    </source>
</evidence>
<keyword evidence="2" id="KW-1003">Cell membrane</keyword>
<dbReference type="AlphaFoldDB" id="A0A292IJ02"/>
<evidence type="ECO:0000256" key="1">
    <source>
        <dbReference type="ARBA" id="ARBA00004651"/>
    </source>
</evidence>
<protein>
    <recommendedName>
        <fullName evidence="9">ABC transporter permease</fullName>
    </recommendedName>
</protein>